<dbReference type="InterPro" id="IPR010562">
    <property type="entry name" value="Haemolymph_juvenile_hormone-bd"/>
</dbReference>
<dbReference type="InterPro" id="IPR038606">
    <property type="entry name" value="To_sf"/>
</dbReference>
<accession>R4UN22</accession>
<evidence type="ECO:0000313" key="2">
    <source>
        <dbReference type="EMBL" id="AGM32525.1"/>
    </source>
</evidence>
<evidence type="ECO:0000256" key="1">
    <source>
        <dbReference type="SAM" id="SignalP"/>
    </source>
</evidence>
<dbReference type="GO" id="GO:0008289">
    <property type="term" value="F:lipid binding"/>
    <property type="evidence" value="ECO:0007669"/>
    <property type="project" value="InterPro"/>
</dbReference>
<dbReference type="SMART" id="SM00700">
    <property type="entry name" value="JHBP"/>
    <property type="match status" value="1"/>
</dbReference>
<reference evidence="2" key="1">
    <citation type="submission" date="2013-03" db="EMBL/GenBank/DDBJ databases">
        <title>Immune-Related transcriptome of Coptotermes formosanus Shiraki workers: the defense mechanism.</title>
        <authorList>
            <person name="Hussain A."/>
            <person name="Li Y.F."/>
            <person name="Wen S.Y."/>
        </authorList>
    </citation>
    <scope>NUCLEOTIDE SEQUENCE</scope>
</reference>
<dbReference type="SUPFAM" id="SSF55394">
    <property type="entry name" value="Bactericidal permeability-increasing protein, BPI"/>
    <property type="match status" value="1"/>
</dbReference>
<dbReference type="Gene3D" id="3.15.10.30">
    <property type="entry name" value="Haemolymph juvenile hormone binding protein"/>
    <property type="match status" value="1"/>
</dbReference>
<organism evidence="2">
    <name type="scientific">Coptotermes formosanus</name>
    <name type="common">Formosan subterranean termite</name>
    <dbReference type="NCBI Taxonomy" id="36987"/>
    <lineage>
        <taxon>Eukaryota</taxon>
        <taxon>Metazoa</taxon>
        <taxon>Ecdysozoa</taxon>
        <taxon>Arthropoda</taxon>
        <taxon>Hexapoda</taxon>
        <taxon>Insecta</taxon>
        <taxon>Pterygota</taxon>
        <taxon>Neoptera</taxon>
        <taxon>Polyneoptera</taxon>
        <taxon>Dictyoptera</taxon>
        <taxon>Blattodea</taxon>
        <taxon>Blattoidea</taxon>
        <taxon>Termitoidae</taxon>
        <taxon>Rhinotermitidae</taxon>
        <taxon>Coptotermes</taxon>
    </lineage>
</organism>
<dbReference type="AlphaFoldDB" id="R4UN22"/>
<feature type="signal peptide" evidence="1">
    <location>
        <begin position="1"/>
        <end position="19"/>
    </location>
</feature>
<feature type="chain" id="PRO_5004371591" evidence="1">
    <location>
        <begin position="20"/>
        <end position="269"/>
    </location>
</feature>
<keyword evidence="1" id="KW-0732">Signal</keyword>
<sequence length="269" mass="28408">MRFLQAVILALCLVLGVNSLPSVEVFKGIPRRQLEAQLRTLLAPGFKSAIVDAIINLLNTTVRDIILNGSPDLGIPPLDPLKIDHLDLDINLDGTAQLKGVLDGVEVRKIATFEVDLVSANLLLLRADFGISVPEIVAAGEHYSLDGNLGGPLPVYGEGPFAASVEGVNLTGSVTLGGNSSIIYVKYLELDISVKAAKVNFEGLLGGGDLGDLANEIVSELIPDLVTELKPTVLPDIIAAVIDLANEKLKDITLQDILDLINGGGLKKL</sequence>
<name>R4UN22_COPFO</name>
<dbReference type="InterPro" id="IPR017943">
    <property type="entry name" value="Bactericidal_perm-incr_a/b_dom"/>
</dbReference>
<dbReference type="PANTHER" id="PTHR11008">
    <property type="entry name" value="PROTEIN TAKEOUT-LIKE PROTEIN"/>
    <property type="match status" value="1"/>
</dbReference>
<protein>
    <submittedName>
        <fullName evidence="2">Hemolymph juvenile hormone binding protein (JHBP)</fullName>
    </submittedName>
</protein>
<dbReference type="EMBL" id="KC740701">
    <property type="protein sequence ID" value="AGM32525.1"/>
    <property type="molecule type" value="mRNA"/>
</dbReference>
<dbReference type="Pfam" id="PF06585">
    <property type="entry name" value="JHBP"/>
    <property type="match status" value="1"/>
</dbReference>
<proteinExistence type="evidence at transcript level"/>
<dbReference type="PANTHER" id="PTHR11008:SF9">
    <property type="entry name" value="PROTEIN TAKEOUT-LIKE PROTEIN"/>
    <property type="match status" value="1"/>
</dbReference>